<dbReference type="GO" id="GO:0005524">
    <property type="term" value="F:ATP binding"/>
    <property type="evidence" value="ECO:0007669"/>
    <property type="project" value="UniProtKB-KW"/>
</dbReference>
<sequence>MSIKGTLEFDEIINEKAQTPDIFLFSESIDSIYNESFIEEELKIMSFEHAVKEGELERKCFIDSIKRYQKNTGLVDSVQTGICKIKGITVAIAVMEPQFIRGSMGVVVGEKISNLIVYADRYNLPLLTFSGSGGARVQEGIYALLQMSKICLHLRDCRIKNSRFLHISFIATPTTGGVLASFTMLGDIILSEPDVYVGFAGKELIEEIIKVEVDPYIQSSENFYDKGLVDLILPRIYQREVIHSILLLHS</sequence>
<organism evidence="8">
    <name type="scientific">Pilostyles aethiopica</name>
    <dbReference type="NCBI Taxonomy" id="301899"/>
    <lineage>
        <taxon>Eukaryota</taxon>
        <taxon>Viridiplantae</taxon>
        <taxon>Streptophyta</taxon>
        <taxon>Embryophyta</taxon>
        <taxon>Tracheophyta</taxon>
        <taxon>Spermatophyta</taxon>
        <taxon>Magnoliopsida</taxon>
        <taxon>eudicotyledons</taxon>
        <taxon>Gunneridae</taxon>
        <taxon>Pentapetalae</taxon>
        <taxon>rosids</taxon>
        <taxon>fabids</taxon>
        <taxon>Cucurbitales</taxon>
        <taxon>Apodanthaceae</taxon>
        <taxon>Pilostyles</taxon>
    </lineage>
</organism>
<evidence type="ECO:0000256" key="1">
    <source>
        <dbReference type="ARBA" id="ARBA00011842"/>
    </source>
</evidence>
<accession>A0A0U3A9T5</accession>
<proteinExistence type="predicted"/>
<dbReference type="RefSeq" id="YP_009229302.1">
    <property type="nucleotide sequence ID" value="NC_029235.1"/>
</dbReference>
<evidence type="ECO:0000259" key="7">
    <source>
        <dbReference type="PROSITE" id="PS50980"/>
    </source>
</evidence>
<dbReference type="EMBL" id="KT981955">
    <property type="protein sequence ID" value="ALT22438.1"/>
    <property type="molecule type" value="Genomic_DNA"/>
</dbReference>
<dbReference type="PROSITE" id="PS50980">
    <property type="entry name" value="COA_CT_NTER"/>
    <property type="match status" value="1"/>
</dbReference>
<dbReference type="GO" id="GO:0003989">
    <property type="term" value="F:acetyl-CoA carboxylase activity"/>
    <property type="evidence" value="ECO:0007669"/>
    <property type="project" value="InterPro"/>
</dbReference>
<dbReference type="InterPro" id="IPR000438">
    <property type="entry name" value="Acetyl_CoA_COase_Trfase_b_su"/>
</dbReference>
<keyword evidence="4" id="KW-0863">Zinc-finger</keyword>
<dbReference type="GeneID" id="26834799"/>
<name>A0A0U3A9T5_9ROSI</name>
<dbReference type="GO" id="GO:0006633">
    <property type="term" value="P:fatty acid biosynthetic process"/>
    <property type="evidence" value="ECO:0007669"/>
    <property type="project" value="InterPro"/>
</dbReference>
<keyword evidence="5" id="KW-0862">Zinc</keyword>
<dbReference type="GO" id="GO:0016740">
    <property type="term" value="F:transferase activity"/>
    <property type="evidence" value="ECO:0007669"/>
    <property type="project" value="UniProtKB-KW"/>
</dbReference>
<evidence type="ECO:0000313" key="8">
    <source>
        <dbReference type="EMBL" id="ALT22438.1"/>
    </source>
</evidence>
<dbReference type="Gene3D" id="3.90.226.10">
    <property type="entry name" value="2-enoyl-CoA Hydratase, Chain A, domain 1"/>
    <property type="match status" value="1"/>
</dbReference>
<comment type="subunit">
    <text evidence="1">Acetyl-CoA carboxylase is a heterohexamer composed of biotin carboxyl carrier protein, biotin carboxylase and 2 subunits each of ACCase subunit alpha and ACCase plastid-coded subunit beta (accD).</text>
</comment>
<keyword evidence="3" id="KW-0547">Nucleotide-binding</keyword>
<dbReference type="PANTHER" id="PTHR42995">
    <property type="entry name" value="ACETYL-COENZYME A CARBOXYLASE CARBOXYL TRANSFERASE SUBUNIT BETA, CHLOROPLASTIC"/>
    <property type="match status" value="1"/>
</dbReference>
<dbReference type="Pfam" id="PF01039">
    <property type="entry name" value="Carboxyl_trans"/>
    <property type="match status" value="1"/>
</dbReference>
<evidence type="ECO:0000256" key="3">
    <source>
        <dbReference type="ARBA" id="ARBA00022741"/>
    </source>
</evidence>
<dbReference type="InterPro" id="IPR029045">
    <property type="entry name" value="ClpP/crotonase-like_dom_sf"/>
</dbReference>
<dbReference type="SUPFAM" id="SSF52096">
    <property type="entry name" value="ClpP/crotonase"/>
    <property type="match status" value="1"/>
</dbReference>
<dbReference type="InterPro" id="IPR011762">
    <property type="entry name" value="COA_CT_N"/>
</dbReference>
<dbReference type="AlphaFoldDB" id="A0A0U3A9T5"/>
<dbReference type="GO" id="GO:0009317">
    <property type="term" value="C:acetyl-CoA carboxylase complex"/>
    <property type="evidence" value="ECO:0007669"/>
    <property type="project" value="InterPro"/>
</dbReference>
<feature type="domain" description="CoA carboxyltransferase N-terminal" evidence="7">
    <location>
        <begin position="3"/>
        <end position="250"/>
    </location>
</feature>
<dbReference type="InterPro" id="IPR034733">
    <property type="entry name" value="AcCoA_carboxyl_beta"/>
</dbReference>
<evidence type="ECO:0000256" key="4">
    <source>
        <dbReference type="ARBA" id="ARBA00022771"/>
    </source>
</evidence>
<dbReference type="GO" id="GO:2001295">
    <property type="term" value="P:malonyl-CoA biosynthetic process"/>
    <property type="evidence" value="ECO:0007669"/>
    <property type="project" value="TreeGrafter"/>
</dbReference>
<reference evidence="8" key="1">
    <citation type="journal article" date="2015" name="Genome Biol. Evol.">
        <title>The plastomes of two species in the endoparasite genus Pilostyles (Apodanthaceae) each retain just five or six possibly functional genes.</title>
        <authorList>
            <person name="Bellot S."/>
            <person name="Renner S.S."/>
        </authorList>
    </citation>
    <scope>NUCLEOTIDE SEQUENCE</scope>
</reference>
<protein>
    <submittedName>
        <fullName evidence="8">Acetyl-CoA carboxylase subunit</fullName>
    </submittedName>
</protein>
<keyword evidence="4" id="KW-0479">Metal-binding</keyword>
<gene>
    <name evidence="8" type="primary">accD</name>
</gene>
<keyword evidence="6" id="KW-0067">ATP-binding</keyword>
<keyword evidence="2" id="KW-0808">Transferase</keyword>
<dbReference type="PRINTS" id="PR01070">
    <property type="entry name" value="ACCCTRFRASEB"/>
</dbReference>
<evidence type="ECO:0000256" key="6">
    <source>
        <dbReference type="ARBA" id="ARBA00022840"/>
    </source>
</evidence>
<geneLocation type="plastid" evidence="8"/>
<dbReference type="GO" id="GO:0008270">
    <property type="term" value="F:zinc ion binding"/>
    <property type="evidence" value="ECO:0007669"/>
    <property type="project" value="UniProtKB-KW"/>
</dbReference>
<evidence type="ECO:0000256" key="2">
    <source>
        <dbReference type="ARBA" id="ARBA00022679"/>
    </source>
</evidence>
<dbReference type="PANTHER" id="PTHR42995:SF5">
    <property type="entry name" value="ACETYL-COENZYME A CARBOXYLASE CARBOXYL TRANSFERASE SUBUNIT BETA, CHLOROPLASTIC"/>
    <property type="match status" value="1"/>
</dbReference>
<evidence type="ECO:0000256" key="5">
    <source>
        <dbReference type="ARBA" id="ARBA00022833"/>
    </source>
</evidence>
<keyword evidence="8" id="KW-0934">Plastid</keyword>